<evidence type="ECO:0000313" key="4">
    <source>
        <dbReference type="Proteomes" id="UP000735302"/>
    </source>
</evidence>
<sequence>MSYLLRTSLFVLLIAKAGKNISPNVTVTKFCLGLLCVLCLGQAEGEKADCHSRKRRREREKPVSIPQTQVNNADPSAAVVLLLEDQLICAIVDMIHKTCVSDDYPMLNNHLV</sequence>
<feature type="signal peptide" evidence="2">
    <location>
        <begin position="1"/>
        <end position="45"/>
    </location>
</feature>
<gene>
    <name evidence="3" type="ORF">PoB_004395300</name>
</gene>
<feature type="chain" id="PRO_5043551148" description="Secreted protein" evidence="2">
    <location>
        <begin position="46"/>
        <end position="112"/>
    </location>
</feature>
<name>A0AAV4BE37_9GAST</name>
<keyword evidence="4" id="KW-1185">Reference proteome</keyword>
<reference evidence="3 4" key="1">
    <citation type="journal article" date="2021" name="Elife">
        <title>Chloroplast acquisition without the gene transfer in kleptoplastic sea slugs, Plakobranchus ocellatus.</title>
        <authorList>
            <person name="Maeda T."/>
            <person name="Takahashi S."/>
            <person name="Yoshida T."/>
            <person name="Shimamura S."/>
            <person name="Takaki Y."/>
            <person name="Nagai Y."/>
            <person name="Toyoda A."/>
            <person name="Suzuki Y."/>
            <person name="Arimoto A."/>
            <person name="Ishii H."/>
            <person name="Satoh N."/>
            <person name="Nishiyama T."/>
            <person name="Hasebe M."/>
            <person name="Maruyama T."/>
            <person name="Minagawa J."/>
            <person name="Obokata J."/>
            <person name="Shigenobu S."/>
        </authorList>
    </citation>
    <scope>NUCLEOTIDE SEQUENCE [LARGE SCALE GENOMIC DNA]</scope>
</reference>
<dbReference type="Proteomes" id="UP000735302">
    <property type="component" value="Unassembled WGS sequence"/>
</dbReference>
<dbReference type="AlphaFoldDB" id="A0AAV4BE37"/>
<organism evidence="3 4">
    <name type="scientific">Plakobranchus ocellatus</name>
    <dbReference type="NCBI Taxonomy" id="259542"/>
    <lineage>
        <taxon>Eukaryota</taxon>
        <taxon>Metazoa</taxon>
        <taxon>Spiralia</taxon>
        <taxon>Lophotrochozoa</taxon>
        <taxon>Mollusca</taxon>
        <taxon>Gastropoda</taxon>
        <taxon>Heterobranchia</taxon>
        <taxon>Euthyneura</taxon>
        <taxon>Panpulmonata</taxon>
        <taxon>Sacoglossa</taxon>
        <taxon>Placobranchoidea</taxon>
        <taxon>Plakobranchidae</taxon>
        <taxon>Plakobranchus</taxon>
    </lineage>
</organism>
<evidence type="ECO:0000256" key="1">
    <source>
        <dbReference type="SAM" id="MobiDB-lite"/>
    </source>
</evidence>
<dbReference type="EMBL" id="BLXT01004823">
    <property type="protein sequence ID" value="GFO17448.1"/>
    <property type="molecule type" value="Genomic_DNA"/>
</dbReference>
<protein>
    <recommendedName>
        <fullName evidence="5">Secreted protein</fullName>
    </recommendedName>
</protein>
<feature type="region of interest" description="Disordered" evidence="1">
    <location>
        <begin position="47"/>
        <end position="69"/>
    </location>
</feature>
<evidence type="ECO:0008006" key="5">
    <source>
        <dbReference type="Google" id="ProtNLM"/>
    </source>
</evidence>
<evidence type="ECO:0000256" key="2">
    <source>
        <dbReference type="SAM" id="SignalP"/>
    </source>
</evidence>
<evidence type="ECO:0000313" key="3">
    <source>
        <dbReference type="EMBL" id="GFO17448.1"/>
    </source>
</evidence>
<accession>A0AAV4BE37</accession>
<comment type="caution">
    <text evidence="3">The sequence shown here is derived from an EMBL/GenBank/DDBJ whole genome shotgun (WGS) entry which is preliminary data.</text>
</comment>
<proteinExistence type="predicted"/>
<keyword evidence="2" id="KW-0732">Signal</keyword>